<gene>
    <name evidence="1" type="ORF">PYW08_001428</name>
</gene>
<dbReference type="Proteomes" id="UP001231649">
    <property type="component" value="Chromosome 11"/>
</dbReference>
<comment type="caution">
    <text evidence="1">The sequence shown here is derived from an EMBL/GenBank/DDBJ whole genome shotgun (WGS) entry which is preliminary data.</text>
</comment>
<name>A0ACC2R3Z4_9NEOP</name>
<evidence type="ECO:0000313" key="2">
    <source>
        <dbReference type="Proteomes" id="UP001231649"/>
    </source>
</evidence>
<evidence type="ECO:0000313" key="1">
    <source>
        <dbReference type="EMBL" id="KAJ8733130.1"/>
    </source>
</evidence>
<reference evidence="1" key="1">
    <citation type="submission" date="2023-03" db="EMBL/GenBank/DDBJ databases">
        <title>Chromosome-level genomes of two armyworms, Mythimna separata and Mythimna loreyi, provide insights into the biosynthesis and reception of sex pheromones.</title>
        <authorList>
            <person name="Zhao H."/>
        </authorList>
    </citation>
    <scope>NUCLEOTIDE SEQUENCE</scope>
    <source>
        <strain evidence="1">BeijingLab</strain>
    </source>
</reference>
<protein>
    <submittedName>
        <fullName evidence="1">Uncharacterized protein</fullName>
    </submittedName>
</protein>
<dbReference type="EMBL" id="CM056787">
    <property type="protein sequence ID" value="KAJ8733130.1"/>
    <property type="molecule type" value="Genomic_DNA"/>
</dbReference>
<organism evidence="1 2">
    <name type="scientific">Mythimna loreyi</name>
    <dbReference type="NCBI Taxonomy" id="667449"/>
    <lineage>
        <taxon>Eukaryota</taxon>
        <taxon>Metazoa</taxon>
        <taxon>Ecdysozoa</taxon>
        <taxon>Arthropoda</taxon>
        <taxon>Hexapoda</taxon>
        <taxon>Insecta</taxon>
        <taxon>Pterygota</taxon>
        <taxon>Neoptera</taxon>
        <taxon>Endopterygota</taxon>
        <taxon>Lepidoptera</taxon>
        <taxon>Glossata</taxon>
        <taxon>Ditrysia</taxon>
        <taxon>Noctuoidea</taxon>
        <taxon>Noctuidae</taxon>
        <taxon>Noctuinae</taxon>
        <taxon>Hadenini</taxon>
        <taxon>Mythimna</taxon>
    </lineage>
</organism>
<sequence length="955" mass="108323">MGTKMLLPIVLCFLLGSVAAMPQEDFRSNLEFLNSDSEEDLAKYRLRDTVYPTDVNVDLDVNLNTALFTGIVQMNVVVAEDNLNQIIFHQNVVNITGVSVVNNTNGLAVNLHPGNPFSTDSYLETLNINFPAYILRGNYTITVRYNGRINTNPIDRGFYRGYYYVGEQLRLYATTQFQPFHARKAFPCFDEPQFKSRFIISITRDSSLRQTYSNMDIASSQQLGNRVRETFLPTPIISAYLVAFHVSDFVPTNQTSTAAKPFQIISRQGVTAQHQYAAQIGLEITNELDDYFGIQYHEMGGGNLMKNDHIALPDFPSGAMENWGMVNYREAYLLYDPENTSLSSKIFIATIMAHELGHKWFGNLVTCFWWSNLWLNESFASFFEYFAAHWADPSLELDDQFVVDYVHSALNHDAGSGAQPMNWTGVSSNPSISAHFSVSSYAKGASVLKMLEHFVGFRTFRNALRYYLRENAYGIGTPLDMYKAFQRAVDEDFTFARDFPTTDIKVLFDSWVQNPGSPLITVSRNSGSGVMTVTQSRYLVSGTPSQQTWQIPLTWTQAGQLNFNSTRPRPGQVLTTQSATYQSEAGDNFVIFNIKQSGLYRVNYDANNWGLIGTYLKSNNRQNIHKLNRAQIVNDLLYFVRSQHINRTVAFEVLDFLRSETDYYVWNGALTQLDWILRRFEHMPRAHEAFAGYMRGLLNNVINHLGYDERPTDSTSTILNRMQIMNVACNLGHSGCVENSLQKWRAYVQNNTNEVPVNQRRYVYCVGLREGNNTDYELLFRRYNSSQNTADMVVMLRALACTKNQTSLEHYLVQSMENDKIRIHDRTNAFSYALQGNRENLPVVLNFLNGNLNRLTHTYGGVARLNLCINALAAHLTNFTDIQTFQGWLYGAQGQLDSSSFSAGLAVIQSATNNLNWGSEAVFEIFNFVYPKSASSTIVASTVLLIAAMLLQFFR</sequence>
<keyword evidence="2" id="KW-1185">Reference proteome</keyword>
<proteinExistence type="predicted"/>
<accession>A0ACC2R3Z4</accession>